<dbReference type="InterPro" id="IPR042095">
    <property type="entry name" value="SUMF_sf"/>
</dbReference>
<dbReference type="Gene3D" id="3.90.1580.10">
    <property type="entry name" value="paralog of FGE (formylglycine-generating enzyme)"/>
    <property type="match status" value="1"/>
</dbReference>
<dbReference type="SUPFAM" id="SSF56436">
    <property type="entry name" value="C-type lectin-like"/>
    <property type="match status" value="1"/>
</dbReference>
<evidence type="ECO:0000313" key="2">
    <source>
        <dbReference type="EMBL" id="MFC5454893.1"/>
    </source>
</evidence>
<sequence length="524" mass="56988">MPKNQKPRSKNLTMPTPPTLPTLFRSLALASLILPVSAGAQTVLSLPEIIITSFRGRITTGKTDTSGTSTVLPEPAAGQPFQPAHLSPGTRLDVGYTSASHAVVSLPGVGGCVLSSGASLRLPVAGENGMTITFDRHISGTPTLFLSINAAEMAKKGGAVFRFKNKFKSNSGEGVPTANVVCTTLGGRFFMTDSQGLQLKEGEPSVGACTVGVFEGSLTVEEVSAGKKLELKPGQVLTIQPGDLGPPRKPTKQEEAYDLGCKLAALGREVPARLPTTMKTTAPTNLPGTKVNSLGMVFLPVPGTKIHMCVHETRFQDFAPYIAATPPAHPKRLRYDVRALWGWEDHPVMTNWDEASAFCVWLSQKEGKKYRLPTDEEWSQAVGMGAKEKRGKDSNPEELNRAVAEIYPWGTDWPLPAGAGNYADLSYLKHHLIWHQPDQENYDDGFADTAPVMSYKPNKLGLYDMGGNVAEWCEDWYNSKRDVRVTRGGNYYFNARYMLRAGARQGRRPEDLSGIGFRVVLEQP</sequence>
<evidence type="ECO:0000259" key="1">
    <source>
        <dbReference type="Pfam" id="PF03781"/>
    </source>
</evidence>
<dbReference type="Proteomes" id="UP001596052">
    <property type="component" value="Unassembled WGS sequence"/>
</dbReference>
<gene>
    <name evidence="2" type="ORF">ACFQDI_08520</name>
</gene>
<dbReference type="Pfam" id="PF03781">
    <property type="entry name" value="FGE-sulfatase"/>
    <property type="match status" value="1"/>
</dbReference>
<dbReference type="PANTHER" id="PTHR23150">
    <property type="entry name" value="SULFATASE MODIFYING FACTOR 1, 2"/>
    <property type="match status" value="1"/>
</dbReference>
<accession>A0ABW0KN25</accession>
<dbReference type="InterPro" id="IPR016187">
    <property type="entry name" value="CTDL_fold"/>
</dbReference>
<organism evidence="2 3">
    <name type="scientific">Prosthecobacter fluviatilis</name>
    <dbReference type="NCBI Taxonomy" id="445931"/>
    <lineage>
        <taxon>Bacteria</taxon>
        <taxon>Pseudomonadati</taxon>
        <taxon>Verrucomicrobiota</taxon>
        <taxon>Verrucomicrobiia</taxon>
        <taxon>Verrucomicrobiales</taxon>
        <taxon>Verrucomicrobiaceae</taxon>
        <taxon>Prosthecobacter</taxon>
    </lineage>
</organism>
<proteinExistence type="predicted"/>
<dbReference type="EMBL" id="JBHSMQ010000002">
    <property type="protein sequence ID" value="MFC5454893.1"/>
    <property type="molecule type" value="Genomic_DNA"/>
</dbReference>
<dbReference type="InterPro" id="IPR005532">
    <property type="entry name" value="SUMF_dom"/>
</dbReference>
<feature type="domain" description="Sulfatase-modifying factor enzyme-like" evidence="1">
    <location>
        <begin position="344"/>
        <end position="520"/>
    </location>
</feature>
<reference evidence="3" key="1">
    <citation type="journal article" date="2019" name="Int. J. Syst. Evol. Microbiol.">
        <title>The Global Catalogue of Microorganisms (GCM) 10K type strain sequencing project: providing services to taxonomists for standard genome sequencing and annotation.</title>
        <authorList>
            <consortium name="The Broad Institute Genomics Platform"/>
            <consortium name="The Broad Institute Genome Sequencing Center for Infectious Disease"/>
            <person name="Wu L."/>
            <person name="Ma J."/>
        </authorList>
    </citation>
    <scope>NUCLEOTIDE SEQUENCE [LARGE SCALE GENOMIC DNA]</scope>
    <source>
        <strain evidence="3">CGMCC 4.1469</strain>
    </source>
</reference>
<dbReference type="PANTHER" id="PTHR23150:SF19">
    <property type="entry name" value="FORMYLGLYCINE-GENERATING ENZYME"/>
    <property type="match status" value="1"/>
</dbReference>
<dbReference type="InterPro" id="IPR051043">
    <property type="entry name" value="Sulfatase_Mod_Factor_Kinase"/>
</dbReference>
<evidence type="ECO:0000313" key="3">
    <source>
        <dbReference type="Proteomes" id="UP001596052"/>
    </source>
</evidence>
<name>A0ABW0KN25_9BACT</name>
<keyword evidence="3" id="KW-1185">Reference proteome</keyword>
<comment type="caution">
    <text evidence="2">The sequence shown here is derived from an EMBL/GenBank/DDBJ whole genome shotgun (WGS) entry which is preliminary data.</text>
</comment>
<protein>
    <submittedName>
        <fullName evidence="2">Formylglycine-generating enzyme family protein</fullName>
    </submittedName>
</protein>